<reference evidence="2 4" key="3">
    <citation type="journal article" date="2015" name="BMC Genomics">
        <title>The completed genome sequence of the pathogenic ascomycete fungus Fusarium graminearum.</title>
        <authorList>
            <person name="King R."/>
            <person name="Urban M."/>
            <person name="Hammond-Kosack M.C."/>
            <person name="Hassani-Pak K."/>
            <person name="Hammond-Kosack K.E."/>
        </authorList>
    </citation>
    <scope>NUCLEOTIDE SEQUENCE [LARGE SCALE GENOMIC DNA]</scope>
    <source>
        <strain evidence="4">ATCC MYA-4620 / CBS 123657 / FGSC 9075 / NRRL 31084 / PH-1</strain>
        <strain evidence="2">PH-1</strain>
    </source>
</reference>
<reference evidence="3 4" key="2">
    <citation type="journal article" date="2010" name="Nature">
        <title>Comparative genomics reveals mobile pathogenicity chromosomes in Fusarium.</title>
        <authorList>
            <person name="Ma L.J."/>
            <person name="van der Does H.C."/>
            <person name="Borkovich K.A."/>
            <person name="Coleman J.J."/>
            <person name="Daboussi M.J."/>
            <person name="Di Pietro A."/>
            <person name="Dufresne M."/>
            <person name="Freitag M."/>
            <person name="Grabherr M."/>
            <person name="Henrissat B."/>
            <person name="Houterman P.M."/>
            <person name="Kang S."/>
            <person name="Shim W.B."/>
            <person name="Woloshuk C."/>
            <person name="Xie X."/>
            <person name="Xu J.R."/>
            <person name="Antoniw J."/>
            <person name="Baker S.E."/>
            <person name="Bluhm B.H."/>
            <person name="Breakspear A."/>
            <person name="Brown D.W."/>
            <person name="Butchko R.A."/>
            <person name="Chapman S."/>
            <person name="Coulson R."/>
            <person name="Coutinho P.M."/>
            <person name="Danchin E.G."/>
            <person name="Diener A."/>
            <person name="Gale L.R."/>
            <person name="Gardiner D.M."/>
            <person name="Goff S."/>
            <person name="Hammond-Kosack K.E."/>
            <person name="Hilburn K."/>
            <person name="Hua-Van A."/>
            <person name="Jonkers W."/>
            <person name="Kazan K."/>
            <person name="Kodira C.D."/>
            <person name="Koehrsen M."/>
            <person name="Kumar L."/>
            <person name="Lee Y.H."/>
            <person name="Li L."/>
            <person name="Manners J.M."/>
            <person name="Miranda-Saavedra D."/>
            <person name="Mukherjee M."/>
            <person name="Park G."/>
            <person name="Park J."/>
            <person name="Park S.Y."/>
            <person name="Proctor R.H."/>
            <person name="Regev A."/>
            <person name="Ruiz-Roldan M.C."/>
            <person name="Sain D."/>
            <person name="Sakthikumar S."/>
            <person name="Sykes S."/>
            <person name="Schwartz D.C."/>
            <person name="Turgeon B.G."/>
            <person name="Wapinski I."/>
            <person name="Yoder O."/>
            <person name="Young S."/>
            <person name="Zeng Q."/>
            <person name="Zhou S."/>
            <person name="Galagan J."/>
            <person name="Cuomo C.A."/>
            <person name="Kistler H.C."/>
            <person name="Rep M."/>
        </authorList>
    </citation>
    <scope>GENOME REANNOTATION</scope>
    <source>
        <strain evidence="4">ATCC MYA-4620 / CBS 123657 / FGSC 9075 / NRRL 31084 / PH-1</strain>
        <strain evidence="3">PH-1 / ATCC MYA-4620 / FGSC 9075 / NRRL 31084</strain>
    </source>
</reference>
<evidence type="ECO:0000313" key="3">
    <source>
        <dbReference type="EnsemblFungi" id="CEF74739"/>
    </source>
</evidence>
<evidence type="ECO:0000256" key="1">
    <source>
        <dbReference type="SAM" id="MobiDB-lite"/>
    </source>
</evidence>
<keyword evidence="4" id="KW-1185">Reference proteome</keyword>
<dbReference type="AlphaFoldDB" id="A0A098D702"/>
<dbReference type="VEuPathDB" id="FungiDB:FGRAMPH1_01G05869"/>
<dbReference type="InParanoid" id="A0A098D702"/>
<accession>A0A098D702</accession>
<organism evidence="2 4">
    <name type="scientific">Gibberella zeae (strain ATCC MYA-4620 / CBS 123657 / FGSC 9075 / NRRL 31084 / PH-1)</name>
    <name type="common">Wheat head blight fungus</name>
    <name type="synonym">Fusarium graminearum</name>
    <dbReference type="NCBI Taxonomy" id="229533"/>
    <lineage>
        <taxon>Eukaryota</taxon>
        <taxon>Fungi</taxon>
        <taxon>Dikarya</taxon>
        <taxon>Ascomycota</taxon>
        <taxon>Pezizomycotina</taxon>
        <taxon>Sordariomycetes</taxon>
        <taxon>Hypocreomycetidae</taxon>
        <taxon>Hypocreales</taxon>
        <taxon>Nectriaceae</taxon>
        <taxon>Fusarium</taxon>
    </lineage>
</organism>
<dbReference type="EnsemblFungi" id="CEF74739">
    <property type="protein sequence ID" value="CEF74739"/>
    <property type="gene ID" value="FGRRES_15143"/>
</dbReference>
<gene>
    <name evidence="2" type="ORF">FGRAMPH1_01T05869</name>
</gene>
<dbReference type="EMBL" id="HG970332">
    <property type="protein sequence ID" value="CEF74739.1"/>
    <property type="molecule type" value="Genomic_DNA"/>
</dbReference>
<name>A0A098D702_GIBZE</name>
<sequence>MRSTPVTDTQMMYCNRPIEWTFLGEFEPQQGIASTTEPDSILLPLPTGTPVHQMSRDIRSKRSGDRLIEPI</sequence>
<reference evidence="3" key="4">
    <citation type="submission" date="2017-01" db="UniProtKB">
        <authorList>
            <consortium name="EnsemblFungi"/>
        </authorList>
    </citation>
    <scope>IDENTIFICATION</scope>
    <source>
        <strain evidence="3">PH-1 / ATCC MYA-4620 / FGSC 9075 / NRRL 31084</strain>
    </source>
</reference>
<dbReference type="Proteomes" id="UP000070720">
    <property type="component" value="Chromosome 1"/>
</dbReference>
<feature type="region of interest" description="Disordered" evidence="1">
    <location>
        <begin position="37"/>
        <end position="71"/>
    </location>
</feature>
<evidence type="ECO:0000313" key="2">
    <source>
        <dbReference type="EMBL" id="CEF74739.1"/>
    </source>
</evidence>
<proteinExistence type="predicted"/>
<accession>A0A0E0RU14</accession>
<feature type="compositionally biased region" description="Basic and acidic residues" evidence="1">
    <location>
        <begin position="54"/>
        <end position="71"/>
    </location>
</feature>
<reference evidence="3 4" key="1">
    <citation type="journal article" date="2007" name="Science">
        <title>The Fusarium graminearum genome reveals a link between localized polymorphism and pathogen specialization.</title>
        <authorList>
            <person name="Cuomo C.A."/>
            <person name="Gueldener U."/>
            <person name="Xu J.-R."/>
            <person name="Trail F."/>
            <person name="Turgeon B.G."/>
            <person name="Di Pietro A."/>
            <person name="Walton J.D."/>
            <person name="Ma L.-J."/>
            <person name="Baker S.E."/>
            <person name="Rep M."/>
            <person name="Adam G."/>
            <person name="Antoniw J."/>
            <person name="Baldwin T."/>
            <person name="Calvo S.E."/>
            <person name="Chang Y.-L."/>
            <person name="DeCaprio D."/>
            <person name="Gale L.R."/>
            <person name="Gnerre S."/>
            <person name="Goswami R.S."/>
            <person name="Hammond-Kosack K."/>
            <person name="Harris L.J."/>
            <person name="Hilburn K."/>
            <person name="Kennell J.C."/>
            <person name="Kroken S."/>
            <person name="Magnuson J.K."/>
            <person name="Mannhaupt G."/>
            <person name="Mauceli E.W."/>
            <person name="Mewes H.-W."/>
            <person name="Mitterbauer R."/>
            <person name="Muehlbauer G."/>
            <person name="Muensterkoetter M."/>
            <person name="Nelson D."/>
            <person name="O'Donnell K."/>
            <person name="Ouellet T."/>
            <person name="Qi W."/>
            <person name="Quesneville H."/>
            <person name="Roncero M.I.G."/>
            <person name="Seong K.-Y."/>
            <person name="Tetko I.V."/>
            <person name="Urban M."/>
            <person name="Waalwijk C."/>
            <person name="Ward T.J."/>
            <person name="Yao J."/>
            <person name="Birren B.W."/>
            <person name="Kistler H.C."/>
        </authorList>
    </citation>
    <scope>NUCLEOTIDE SEQUENCE [LARGE SCALE GENOMIC DNA]</scope>
    <source>
        <strain evidence="4">ATCC MYA-4620 / CBS 123657 / FGSC 9075 / NRRL 31084 / PH-1</strain>
        <strain evidence="3">PH-1 / ATCC MYA-4620 / FGSC 9075 / NRRL 31084</strain>
    </source>
</reference>
<protein>
    <submittedName>
        <fullName evidence="2">Chromosome 1, complete genome</fullName>
    </submittedName>
</protein>
<evidence type="ECO:0000313" key="4">
    <source>
        <dbReference type="Proteomes" id="UP000070720"/>
    </source>
</evidence>